<proteinExistence type="predicted"/>
<feature type="transmembrane region" description="Helical" evidence="1">
    <location>
        <begin position="12"/>
        <end position="37"/>
    </location>
</feature>
<keyword evidence="1" id="KW-0812">Transmembrane</keyword>
<gene>
    <name evidence="2" type="ORF">EA462_00200</name>
</gene>
<sequence length="255" mass="26798">MTKTLRTLRTTVASMLAEVGTAVGVFVGLTWFSANAVALGRATDWTPVSDVGIPEEGLWLCVLAAATVGTIWLERDGYRRIRADPTGGSDFAWLSVCYLPVGFLPTAYALALIVELPSFAASLYLLGCGVTAVWLAFYGGLEWLGVERGQLGWTSLVVFGMVGLLFVGGSLNVLGGLLESLDPHRSDPALATASLVGQACALVVGARVSRPNSKLDLQGKVSPALRSKLGFTASSTSDVECESHSENDVDSNAVE</sequence>
<feature type="transmembrane region" description="Helical" evidence="1">
    <location>
        <begin position="153"/>
        <end position="177"/>
    </location>
</feature>
<comment type="caution">
    <text evidence="2">The sequence shown here is derived from an EMBL/GenBank/DDBJ whole genome shotgun (WGS) entry which is preliminary data.</text>
</comment>
<accession>A0A3N6N3J6</accession>
<organism evidence="2 3">
    <name type="scientific">Natrarchaeobius halalkaliphilus</name>
    <dbReference type="NCBI Taxonomy" id="1679091"/>
    <lineage>
        <taxon>Archaea</taxon>
        <taxon>Methanobacteriati</taxon>
        <taxon>Methanobacteriota</taxon>
        <taxon>Stenosarchaea group</taxon>
        <taxon>Halobacteria</taxon>
        <taxon>Halobacteriales</taxon>
        <taxon>Natrialbaceae</taxon>
        <taxon>Natrarchaeobius</taxon>
    </lineage>
</organism>
<evidence type="ECO:0000313" key="2">
    <source>
        <dbReference type="EMBL" id="RQG92692.1"/>
    </source>
</evidence>
<dbReference type="RefSeq" id="WP_124176565.1">
    <property type="nucleotide sequence ID" value="NZ_REFY01000001.1"/>
</dbReference>
<name>A0A3N6N3J6_9EURY</name>
<reference evidence="2 3" key="1">
    <citation type="submission" date="2018-10" db="EMBL/GenBank/DDBJ databases">
        <title>Natrarchaeobius chitinivorans gen. nov., sp. nov., and Natrarchaeobius haloalkaliphilus sp. nov., alkaliphilic, chitin-utilizing haloarchaea from hypersaline alkaline lakes.</title>
        <authorList>
            <person name="Sorokin D.Y."/>
            <person name="Elcheninov A.G."/>
            <person name="Kostrikina N.A."/>
            <person name="Bale N.J."/>
            <person name="Sinninghe Damste J.S."/>
            <person name="Khijniak T.V."/>
            <person name="Kublanov I.V."/>
            <person name="Toshchakov S.V."/>
        </authorList>
    </citation>
    <scope>NUCLEOTIDE SEQUENCE [LARGE SCALE GENOMIC DNA]</scope>
    <source>
        <strain evidence="2 3">AArcht-Sl</strain>
    </source>
</reference>
<dbReference type="Proteomes" id="UP000273828">
    <property type="component" value="Unassembled WGS sequence"/>
</dbReference>
<dbReference type="OrthoDB" id="205998at2157"/>
<keyword evidence="1" id="KW-0472">Membrane</keyword>
<keyword evidence="3" id="KW-1185">Reference proteome</keyword>
<feature type="transmembrane region" description="Helical" evidence="1">
    <location>
        <begin position="93"/>
        <end position="113"/>
    </location>
</feature>
<evidence type="ECO:0000256" key="1">
    <source>
        <dbReference type="SAM" id="Phobius"/>
    </source>
</evidence>
<evidence type="ECO:0000313" key="3">
    <source>
        <dbReference type="Proteomes" id="UP000273828"/>
    </source>
</evidence>
<feature type="transmembrane region" description="Helical" evidence="1">
    <location>
        <begin position="119"/>
        <end position="141"/>
    </location>
</feature>
<dbReference type="AlphaFoldDB" id="A0A3N6N3J6"/>
<protein>
    <submittedName>
        <fullName evidence="2">Uncharacterized protein</fullName>
    </submittedName>
</protein>
<dbReference type="EMBL" id="REFY01000001">
    <property type="protein sequence ID" value="RQG92692.1"/>
    <property type="molecule type" value="Genomic_DNA"/>
</dbReference>
<keyword evidence="1" id="KW-1133">Transmembrane helix</keyword>